<comment type="function">
    <text evidence="15">Protein C is a vitamin K-dependent serine protease that regulates blood coagulation by inactivating factors Va and VIIIa in the presence of calcium ions and phospholipids. Exerts a protective effect on the endothelial cell barrier function.</text>
</comment>
<dbReference type="STRING" id="104452.A0A0L7L3B0"/>
<evidence type="ECO:0000256" key="7">
    <source>
        <dbReference type="ARBA" id="ARBA00022696"/>
    </source>
</evidence>
<dbReference type="GO" id="GO:0005783">
    <property type="term" value="C:endoplasmic reticulum"/>
    <property type="evidence" value="ECO:0007669"/>
    <property type="project" value="UniProtKB-SubCell"/>
</dbReference>
<evidence type="ECO:0000256" key="16">
    <source>
        <dbReference type="ARBA" id="ARBA00038995"/>
    </source>
</evidence>
<comment type="catalytic activity">
    <reaction evidence="14">
        <text>Degradation of blood coagulation factors Va and VIIIa.</text>
        <dbReference type="EC" id="3.4.21.69"/>
    </reaction>
</comment>
<dbReference type="FunFam" id="2.40.10.10:FF:000011">
    <property type="entry name" value="Coagulation factor X"/>
    <property type="match status" value="1"/>
</dbReference>
<evidence type="ECO:0000256" key="10">
    <source>
        <dbReference type="ARBA" id="ARBA00022825"/>
    </source>
</evidence>
<keyword evidence="11" id="KW-0333">Golgi apparatus</keyword>
<comment type="caution">
    <text evidence="23">The sequence shown here is derived from an EMBL/GenBank/DDBJ whole genome shotgun (WGS) entry which is preliminary data.</text>
</comment>
<dbReference type="Proteomes" id="UP000037510">
    <property type="component" value="Unassembled WGS sequence"/>
</dbReference>
<dbReference type="InterPro" id="IPR033116">
    <property type="entry name" value="TRYPSIN_SER"/>
</dbReference>
<comment type="similarity">
    <text evidence="4">Belongs to the peptidase S1 family.</text>
</comment>
<dbReference type="Gene3D" id="2.40.10.10">
    <property type="entry name" value="Trypsin-like serine proteases"/>
    <property type="match status" value="1"/>
</dbReference>
<dbReference type="EC" id="3.4.21.69" evidence="16"/>
<sequence>MKLLLQILFVVGLSFTTSSPVSDEAAETSARIVNGYEVDITEVPYQVSLRRRATAGWAHILVGTTSRVSGGKSHDISKIFIHELYCPSTLTNDIALLGTAKKISFSQSVLPITFAPSDFKIPDGAEAIVSGFGTTSYEGPTSSVLLAARVQIVNQDLCLRAYLRMATITPEMICAGATNPARDACQGDSGGPLVTNNHLVGIVSWGEGCANSEYPGVYTRVSEYSDWIGDKIGYVFD</sequence>
<dbReference type="SUPFAM" id="SSF50494">
    <property type="entry name" value="Trypsin-like serine proteases"/>
    <property type="match status" value="1"/>
</dbReference>
<keyword evidence="7" id="KW-0356">Hemostasis</keyword>
<reference evidence="23 24" key="1">
    <citation type="journal article" date="2015" name="Genome Biol. Evol.">
        <title>The genome of winter moth (Operophtera brumata) provides a genomic perspective on sexual dimorphism and phenology.</title>
        <authorList>
            <person name="Derks M.F."/>
            <person name="Smit S."/>
            <person name="Salis L."/>
            <person name="Schijlen E."/>
            <person name="Bossers A."/>
            <person name="Mateman C."/>
            <person name="Pijl A.S."/>
            <person name="de Ridder D."/>
            <person name="Groenen M.A."/>
            <person name="Visser M.E."/>
            <person name="Megens H.J."/>
        </authorList>
    </citation>
    <scope>NUCLEOTIDE SEQUENCE [LARGE SCALE GENOMIC DNA]</scope>
    <source>
        <strain evidence="23">WM2013NL</strain>
        <tissue evidence="23">Head and thorax</tissue>
    </source>
</reference>
<evidence type="ECO:0000256" key="12">
    <source>
        <dbReference type="ARBA" id="ARBA00023157"/>
    </source>
</evidence>
<evidence type="ECO:0000256" key="8">
    <source>
        <dbReference type="ARBA" id="ARBA00022801"/>
    </source>
</evidence>
<evidence type="ECO:0000313" key="23">
    <source>
        <dbReference type="EMBL" id="KOB69947.1"/>
    </source>
</evidence>
<keyword evidence="8" id="KW-0378">Hydrolase</keyword>
<evidence type="ECO:0000256" key="18">
    <source>
        <dbReference type="ARBA" id="ARBA00041306"/>
    </source>
</evidence>
<feature type="chain" id="PRO_5005572986" description="Vitamin K-dependent protein C" evidence="21">
    <location>
        <begin position="19"/>
        <end position="237"/>
    </location>
</feature>
<keyword evidence="13" id="KW-0325">Glycoprotein</keyword>
<accession>A0A0L7L3B0</accession>
<dbReference type="GO" id="GO:0006508">
    <property type="term" value="P:proteolysis"/>
    <property type="evidence" value="ECO:0007669"/>
    <property type="project" value="UniProtKB-KW"/>
</dbReference>
<evidence type="ECO:0000256" key="13">
    <source>
        <dbReference type="ARBA" id="ARBA00023180"/>
    </source>
</evidence>
<keyword evidence="21" id="KW-0732">Signal</keyword>
<dbReference type="InterPro" id="IPR001314">
    <property type="entry name" value="Peptidase_S1A"/>
</dbReference>
<evidence type="ECO:0000256" key="5">
    <source>
        <dbReference type="ARBA" id="ARBA00022525"/>
    </source>
</evidence>
<evidence type="ECO:0000256" key="15">
    <source>
        <dbReference type="ARBA" id="ARBA00037553"/>
    </source>
</evidence>
<feature type="signal peptide" evidence="21">
    <location>
        <begin position="1"/>
        <end position="18"/>
    </location>
</feature>
<keyword evidence="12" id="KW-1015">Disulfide bond</keyword>
<dbReference type="GO" id="GO:0004252">
    <property type="term" value="F:serine-type endopeptidase activity"/>
    <property type="evidence" value="ECO:0007669"/>
    <property type="project" value="UniProtKB-EC"/>
</dbReference>
<evidence type="ECO:0000313" key="24">
    <source>
        <dbReference type="Proteomes" id="UP000037510"/>
    </source>
</evidence>
<dbReference type="GO" id="GO:0007599">
    <property type="term" value="P:hemostasis"/>
    <property type="evidence" value="ECO:0007669"/>
    <property type="project" value="UniProtKB-KW"/>
</dbReference>
<keyword evidence="24" id="KW-1185">Reference proteome</keyword>
<gene>
    <name evidence="23" type="ORF">OBRU01_08515</name>
</gene>
<dbReference type="GO" id="GO:0005794">
    <property type="term" value="C:Golgi apparatus"/>
    <property type="evidence" value="ECO:0007669"/>
    <property type="project" value="UniProtKB-SubCell"/>
</dbReference>
<dbReference type="InterPro" id="IPR009003">
    <property type="entry name" value="Peptidase_S1_PA"/>
</dbReference>
<evidence type="ECO:0000256" key="14">
    <source>
        <dbReference type="ARBA" id="ARBA00036045"/>
    </source>
</evidence>
<evidence type="ECO:0000256" key="6">
    <source>
        <dbReference type="ARBA" id="ARBA00022670"/>
    </source>
</evidence>
<dbReference type="InterPro" id="IPR001254">
    <property type="entry name" value="Trypsin_dom"/>
</dbReference>
<organism evidence="23 24">
    <name type="scientific">Operophtera brumata</name>
    <name type="common">Winter moth</name>
    <name type="synonym">Phalaena brumata</name>
    <dbReference type="NCBI Taxonomy" id="104452"/>
    <lineage>
        <taxon>Eukaryota</taxon>
        <taxon>Metazoa</taxon>
        <taxon>Ecdysozoa</taxon>
        <taxon>Arthropoda</taxon>
        <taxon>Hexapoda</taxon>
        <taxon>Insecta</taxon>
        <taxon>Pterygota</taxon>
        <taxon>Neoptera</taxon>
        <taxon>Endopterygota</taxon>
        <taxon>Lepidoptera</taxon>
        <taxon>Glossata</taxon>
        <taxon>Ditrysia</taxon>
        <taxon>Geometroidea</taxon>
        <taxon>Geometridae</taxon>
        <taxon>Larentiinae</taxon>
        <taxon>Operophtera</taxon>
    </lineage>
</organism>
<dbReference type="GO" id="GO:0005576">
    <property type="term" value="C:extracellular region"/>
    <property type="evidence" value="ECO:0007669"/>
    <property type="project" value="UniProtKB-SubCell"/>
</dbReference>
<evidence type="ECO:0000256" key="1">
    <source>
        <dbReference type="ARBA" id="ARBA00004240"/>
    </source>
</evidence>
<dbReference type="PANTHER" id="PTHR24276:SF91">
    <property type="entry name" value="AT26814P-RELATED"/>
    <property type="match status" value="1"/>
</dbReference>
<evidence type="ECO:0000256" key="3">
    <source>
        <dbReference type="ARBA" id="ARBA00004613"/>
    </source>
</evidence>
<evidence type="ECO:0000256" key="2">
    <source>
        <dbReference type="ARBA" id="ARBA00004555"/>
    </source>
</evidence>
<dbReference type="PROSITE" id="PS50240">
    <property type="entry name" value="TRYPSIN_DOM"/>
    <property type="match status" value="1"/>
</dbReference>
<evidence type="ECO:0000256" key="20">
    <source>
        <dbReference type="ARBA" id="ARBA00042906"/>
    </source>
</evidence>
<dbReference type="SMART" id="SM00020">
    <property type="entry name" value="Tryp_SPc"/>
    <property type="match status" value="1"/>
</dbReference>
<keyword evidence="10" id="KW-0720">Serine protease</keyword>
<keyword evidence="6" id="KW-0645">Protease</keyword>
<keyword evidence="5" id="KW-0964">Secreted</keyword>
<dbReference type="PROSITE" id="PS00135">
    <property type="entry name" value="TRYPSIN_SER"/>
    <property type="match status" value="1"/>
</dbReference>
<evidence type="ECO:0000259" key="22">
    <source>
        <dbReference type="PROSITE" id="PS50240"/>
    </source>
</evidence>
<protein>
    <recommendedName>
        <fullName evidence="17">Vitamin K-dependent protein C</fullName>
        <ecNumber evidence="16">3.4.21.69</ecNumber>
    </recommendedName>
    <alternativeName>
        <fullName evidence="20">Anticoagulant protein C</fullName>
    </alternativeName>
    <alternativeName>
        <fullName evidence="18">Autoprothrombin IIA</fullName>
    </alternativeName>
    <alternativeName>
        <fullName evidence="19">Blood coagulation factor XIV</fullName>
    </alternativeName>
</protein>
<evidence type="ECO:0000256" key="9">
    <source>
        <dbReference type="ARBA" id="ARBA00022824"/>
    </source>
</evidence>
<proteinExistence type="inferred from homology"/>
<dbReference type="InterPro" id="IPR050430">
    <property type="entry name" value="Peptidase_S1"/>
</dbReference>
<keyword evidence="9" id="KW-0256">Endoplasmic reticulum</keyword>
<dbReference type="InterPro" id="IPR043504">
    <property type="entry name" value="Peptidase_S1_PA_chymotrypsin"/>
</dbReference>
<evidence type="ECO:0000256" key="17">
    <source>
        <dbReference type="ARBA" id="ARBA00040219"/>
    </source>
</evidence>
<feature type="domain" description="Peptidase S1" evidence="22">
    <location>
        <begin position="32"/>
        <end position="233"/>
    </location>
</feature>
<dbReference type="EMBL" id="JTDY01003207">
    <property type="protein sequence ID" value="KOB69947.1"/>
    <property type="molecule type" value="Genomic_DNA"/>
</dbReference>
<dbReference type="AlphaFoldDB" id="A0A0L7L3B0"/>
<evidence type="ECO:0000256" key="11">
    <source>
        <dbReference type="ARBA" id="ARBA00023034"/>
    </source>
</evidence>
<name>A0A0L7L3B0_OPEBR</name>
<evidence type="ECO:0000256" key="21">
    <source>
        <dbReference type="SAM" id="SignalP"/>
    </source>
</evidence>
<evidence type="ECO:0000256" key="19">
    <source>
        <dbReference type="ARBA" id="ARBA00042403"/>
    </source>
</evidence>
<dbReference type="CDD" id="cd00190">
    <property type="entry name" value="Tryp_SPc"/>
    <property type="match status" value="1"/>
</dbReference>
<dbReference type="PANTHER" id="PTHR24276">
    <property type="entry name" value="POLYSERASE-RELATED"/>
    <property type="match status" value="1"/>
</dbReference>
<comment type="subcellular location">
    <subcellularLocation>
        <location evidence="1">Endoplasmic reticulum</location>
    </subcellularLocation>
    <subcellularLocation>
        <location evidence="2">Golgi apparatus</location>
    </subcellularLocation>
    <subcellularLocation>
        <location evidence="3">Secreted</location>
    </subcellularLocation>
</comment>
<dbReference type="Pfam" id="PF00089">
    <property type="entry name" value="Trypsin"/>
    <property type="match status" value="1"/>
</dbReference>
<dbReference type="PRINTS" id="PR00722">
    <property type="entry name" value="CHYMOTRYPSIN"/>
</dbReference>
<evidence type="ECO:0000256" key="4">
    <source>
        <dbReference type="ARBA" id="ARBA00007664"/>
    </source>
</evidence>